<name>A0ABX6DDI3_9BACI</name>
<dbReference type="Proteomes" id="UP000373269">
    <property type="component" value="Chromosome"/>
</dbReference>
<dbReference type="Gene3D" id="1.10.10.1150">
    <property type="entry name" value="Coenzyme PQQ synthesis protein D (PqqD)"/>
    <property type="match status" value="1"/>
</dbReference>
<evidence type="ECO:0000313" key="2">
    <source>
        <dbReference type="Proteomes" id="UP000373269"/>
    </source>
</evidence>
<dbReference type="InterPro" id="IPR041881">
    <property type="entry name" value="PqqD_sf"/>
</dbReference>
<gene>
    <name evidence="1" type="ORF">GDS87_19130</name>
</gene>
<organism evidence="1 2">
    <name type="scientific">Lysinibacillus pakistanensis</name>
    <dbReference type="NCBI Taxonomy" id="759811"/>
    <lineage>
        <taxon>Bacteria</taxon>
        <taxon>Bacillati</taxon>
        <taxon>Bacillota</taxon>
        <taxon>Bacilli</taxon>
        <taxon>Bacillales</taxon>
        <taxon>Bacillaceae</taxon>
        <taxon>Lysinibacillus</taxon>
    </lineage>
</organism>
<dbReference type="RefSeq" id="WP_369593614.1">
    <property type="nucleotide sequence ID" value="NZ_CP045835.1"/>
</dbReference>
<evidence type="ECO:0000313" key="1">
    <source>
        <dbReference type="EMBL" id="QGG52884.1"/>
    </source>
</evidence>
<accession>A0ABX6DDI3</accession>
<sequence>MKYTINNSVKLTIIEGESVLLNVDDGKYYGVDEVGTEILNLLENNEHISNIVNKIARIYNVEETKVALDVEKFITKLNQLKLVHVHE</sequence>
<dbReference type="InterPro" id="IPR008792">
    <property type="entry name" value="PQQD"/>
</dbReference>
<dbReference type="EMBL" id="CP045835">
    <property type="protein sequence ID" value="QGG52884.1"/>
    <property type="molecule type" value="Genomic_DNA"/>
</dbReference>
<protein>
    <submittedName>
        <fullName evidence="1">PqqD family peptide modification chaperone</fullName>
    </submittedName>
</protein>
<keyword evidence="2" id="KW-1185">Reference proteome</keyword>
<dbReference type="Pfam" id="PF05402">
    <property type="entry name" value="PqqD"/>
    <property type="match status" value="1"/>
</dbReference>
<reference evidence="1 2" key="1">
    <citation type="submission" date="2019-11" db="EMBL/GenBank/DDBJ databases">
        <title>Whole Genome Sequencing and Comparative Genomic Analyses of Lysinibacillus pakistanensis LZH-9, a Halotolerant Strain with Excellent COD Removal Capability.</title>
        <authorList>
            <person name="Zhou H."/>
        </authorList>
    </citation>
    <scope>NUCLEOTIDE SEQUENCE [LARGE SCALE GENOMIC DNA]</scope>
    <source>
        <strain evidence="1 2">LZH-9</strain>
    </source>
</reference>
<proteinExistence type="predicted"/>